<protein>
    <submittedName>
        <fullName evidence="1">Uncharacterized protein</fullName>
    </submittedName>
</protein>
<dbReference type="Proteomes" id="UP000828048">
    <property type="component" value="Chromosome 4"/>
</dbReference>
<sequence length="411" mass="46618">MPTKYAVLTSALSKRWQFLWTCVNTLDFDNSLLFHEPDDGSLAELELLSFTEFVNRVLSLSDVSCLEKFCLRLESFCDLELVEKWIRAAIELNVRKVELHCGEYYKRNPVVLPPAIFTSLTSKTLVDLTLDGSILLIVDDSVWFPSLKILSLVDIVYENKVSLQKLFSKCPIIEELRISRCRSGAEGELNISVPTLRRLTVTRFGNGVHDRVAKLVVDAPKLEHIHLSDYVTQEFLFENLSSLLRACIVIGGRCPRPVRSTTMLLVGIANVKSLDFFTELSDYGLPIFPNLTHLRLGGRNGGWNLKLLNDFLVCSPNLQVLTLEENRFLVSTQCWTPPARVPCCLLSHLEEIRIMKFNENGHDLGVLAYLLENAQVLKKLTIDCQNSTRFFCNKLAEFPRGSTTCQLNFLL</sequence>
<gene>
    <name evidence="1" type="ORF">Vadar_008794</name>
</gene>
<proteinExistence type="predicted"/>
<dbReference type="EMBL" id="CM037154">
    <property type="protein sequence ID" value="KAH7860066.1"/>
    <property type="molecule type" value="Genomic_DNA"/>
</dbReference>
<name>A0ACB7Z2Q1_9ERIC</name>
<keyword evidence="2" id="KW-1185">Reference proteome</keyword>
<comment type="caution">
    <text evidence="1">The sequence shown here is derived from an EMBL/GenBank/DDBJ whole genome shotgun (WGS) entry which is preliminary data.</text>
</comment>
<evidence type="ECO:0000313" key="1">
    <source>
        <dbReference type="EMBL" id="KAH7860066.1"/>
    </source>
</evidence>
<organism evidence="1 2">
    <name type="scientific">Vaccinium darrowii</name>
    <dbReference type="NCBI Taxonomy" id="229202"/>
    <lineage>
        <taxon>Eukaryota</taxon>
        <taxon>Viridiplantae</taxon>
        <taxon>Streptophyta</taxon>
        <taxon>Embryophyta</taxon>
        <taxon>Tracheophyta</taxon>
        <taxon>Spermatophyta</taxon>
        <taxon>Magnoliopsida</taxon>
        <taxon>eudicotyledons</taxon>
        <taxon>Gunneridae</taxon>
        <taxon>Pentapetalae</taxon>
        <taxon>asterids</taxon>
        <taxon>Ericales</taxon>
        <taxon>Ericaceae</taxon>
        <taxon>Vaccinioideae</taxon>
        <taxon>Vaccinieae</taxon>
        <taxon>Vaccinium</taxon>
    </lineage>
</organism>
<accession>A0ACB7Z2Q1</accession>
<evidence type="ECO:0000313" key="2">
    <source>
        <dbReference type="Proteomes" id="UP000828048"/>
    </source>
</evidence>
<reference evidence="1 2" key="1">
    <citation type="journal article" date="2021" name="Hortic Res">
        <title>High-quality reference genome and annotation aids understanding of berry development for evergreen blueberry (Vaccinium darrowii).</title>
        <authorList>
            <person name="Yu J."/>
            <person name="Hulse-Kemp A.M."/>
            <person name="Babiker E."/>
            <person name="Staton M."/>
        </authorList>
    </citation>
    <scope>NUCLEOTIDE SEQUENCE [LARGE SCALE GENOMIC DNA]</scope>
    <source>
        <strain evidence="2">cv. NJ 8807/NJ 8810</strain>
        <tissue evidence="1">Young leaf</tissue>
    </source>
</reference>